<evidence type="ECO:0000256" key="1">
    <source>
        <dbReference type="SAM" id="MobiDB-lite"/>
    </source>
</evidence>
<feature type="transmembrane region" description="Helical" evidence="2">
    <location>
        <begin position="55"/>
        <end position="83"/>
    </location>
</feature>
<reference evidence="4" key="1">
    <citation type="submission" date="2016-06" db="EMBL/GenBank/DDBJ databases">
        <authorList>
            <person name="Varghese N."/>
            <person name="Submissions Spin"/>
        </authorList>
    </citation>
    <scope>NUCLEOTIDE SEQUENCE [LARGE SCALE GENOMIC DNA]</scope>
    <source>
        <strain evidence="4">DSM 45794</strain>
    </source>
</reference>
<dbReference type="Proteomes" id="UP000199558">
    <property type="component" value="Unassembled WGS sequence"/>
</dbReference>
<keyword evidence="4" id="KW-1185">Reference proteome</keyword>
<feature type="transmembrane region" description="Helical" evidence="2">
    <location>
        <begin position="112"/>
        <end position="130"/>
    </location>
</feature>
<feature type="region of interest" description="Disordered" evidence="1">
    <location>
        <begin position="1"/>
        <end position="27"/>
    </location>
</feature>
<evidence type="ECO:0000313" key="3">
    <source>
        <dbReference type="EMBL" id="SBT64311.1"/>
    </source>
</evidence>
<evidence type="ECO:0000256" key="2">
    <source>
        <dbReference type="SAM" id="Phobius"/>
    </source>
</evidence>
<evidence type="ECO:0008006" key="5">
    <source>
        <dbReference type="Google" id="ProtNLM"/>
    </source>
</evidence>
<accession>A0A1A9B5G7</accession>
<proteinExistence type="predicted"/>
<keyword evidence="2" id="KW-1133">Transmembrane helix</keyword>
<protein>
    <recommendedName>
        <fullName evidence="5">DUF4190 domain-containing protein</fullName>
    </recommendedName>
</protein>
<sequence length="146" mass="15209">MPGASSRPGRLAGNGSPDRGMMEGMTTVPGQVPVVPQAQRHPHDPEPVRSTKARAVFALGLIGALTGFFVGGVVPATLALTLARQARREAYASGGYLTGADWLRRGERLARIGLVLTAVAVVAAVVIGLVRHADASFGHDYAPNFD</sequence>
<name>A0A1A9B5G7_9ACTN</name>
<evidence type="ECO:0000313" key="4">
    <source>
        <dbReference type="Proteomes" id="UP000199558"/>
    </source>
</evidence>
<keyword evidence="2" id="KW-0472">Membrane</keyword>
<dbReference type="STRING" id="946078.GA0070622_1287"/>
<organism evidence="3 4">
    <name type="scientific">Micromonospora sediminicola</name>
    <dbReference type="NCBI Taxonomy" id="946078"/>
    <lineage>
        <taxon>Bacteria</taxon>
        <taxon>Bacillati</taxon>
        <taxon>Actinomycetota</taxon>
        <taxon>Actinomycetes</taxon>
        <taxon>Micromonosporales</taxon>
        <taxon>Micromonosporaceae</taxon>
        <taxon>Micromonospora</taxon>
    </lineage>
</organism>
<dbReference type="AlphaFoldDB" id="A0A1A9B5G7"/>
<gene>
    <name evidence="3" type="ORF">GA0070622_1287</name>
</gene>
<dbReference type="EMBL" id="FLRH01000003">
    <property type="protein sequence ID" value="SBT64311.1"/>
    <property type="molecule type" value="Genomic_DNA"/>
</dbReference>
<keyword evidence="2" id="KW-0812">Transmembrane</keyword>